<dbReference type="Gene3D" id="1.10.10.10">
    <property type="entry name" value="Winged helix-like DNA-binding domain superfamily/Winged helix DNA-binding domain"/>
    <property type="match status" value="1"/>
</dbReference>
<dbReference type="AlphaFoldDB" id="A0A076EYU4"/>
<dbReference type="InterPro" id="IPR036388">
    <property type="entry name" value="WH-like_DNA-bd_sf"/>
</dbReference>
<reference evidence="2 3" key="1">
    <citation type="submission" date="2014-07" db="EMBL/GenBank/DDBJ databases">
        <title>Genome Sequence of Rhodococcus opacus Strain R7, a Biodegrader of Mono- and Polycyclic Aromatic Hydrocarbons.</title>
        <authorList>
            <person name="Di Gennaro P."/>
            <person name="Zampolli J."/>
            <person name="Presti I."/>
            <person name="Cappelletti M."/>
            <person name="D'Ursi P."/>
            <person name="Orro A."/>
            <person name="Mezzelani A."/>
            <person name="Milanesi L."/>
        </authorList>
    </citation>
    <scope>NUCLEOTIDE SEQUENCE [LARGE SCALE GENOMIC DNA]</scope>
    <source>
        <strain evidence="2 3">R7</strain>
        <plasmid evidence="2">pPDG1</plasmid>
    </source>
</reference>
<dbReference type="CDD" id="cd00090">
    <property type="entry name" value="HTH_ARSR"/>
    <property type="match status" value="1"/>
</dbReference>
<proteinExistence type="predicted"/>
<gene>
    <name evidence="2" type="ORF">EP51_39640</name>
</gene>
<dbReference type="SMART" id="SM00418">
    <property type="entry name" value="HTH_ARSR"/>
    <property type="match status" value="1"/>
</dbReference>
<dbReference type="RefSeq" id="WP_128642512.1">
    <property type="nucleotide sequence ID" value="NZ_CP008948.1"/>
</dbReference>
<dbReference type="EMBL" id="CP008948">
    <property type="protein sequence ID" value="AII10417.1"/>
    <property type="molecule type" value="Genomic_DNA"/>
</dbReference>
<feature type="domain" description="HTH arsR-type" evidence="1">
    <location>
        <begin position="19"/>
        <end position="98"/>
    </location>
</feature>
<dbReference type="GO" id="GO:0003700">
    <property type="term" value="F:DNA-binding transcription factor activity"/>
    <property type="evidence" value="ECO:0007669"/>
    <property type="project" value="InterPro"/>
</dbReference>
<evidence type="ECO:0000313" key="2">
    <source>
        <dbReference type="EMBL" id="AII10417.1"/>
    </source>
</evidence>
<dbReference type="InterPro" id="IPR011991">
    <property type="entry name" value="ArsR-like_HTH"/>
</dbReference>
<evidence type="ECO:0000313" key="3">
    <source>
        <dbReference type="Proteomes" id="UP000028488"/>
    </source>
</evidence>
<dbReference type="InterPro" id="IPR001845">
    <property type="entry name" value="HTH_ArsR_DNA-bd_dom"/>
</dbReference>
<dbReference type="Proteomes" id="UP000028488">
    <property type="component" value="Plasmid pPDG1"/>
</dbReference>
<geneLocation type="plasmid" evidence="2 3">
    <name>pPDG1</name>
</geneLocation>
<evidence type="ECO:0000259" key="1">
    <source>
        <dbReference type="SMART" id="SM00418"/>
    </source>
</evidence>
<accession>A0A076EYU4</accession>
<sequence>MTESTTLPHPDRGAIELTAVLFALSDRARLELVWQLSDGPVDMVDRSALGADTPKSTRSHHVKVLREAGVIISELCGRNRRLTLRRADLDDRFPGLLGAVLSAHHQG</sequence>
<dbReference type="PRINTS" id="PR00778">
    <property type="entry name" value="HTHARSR"/>
</dbReference>
<name>A0A076EYU4_RHOOP</name>
<dbReference type="SUPFAM" id="SSF46785">
    <property type="entry name" value="Winged helix' DNA-binding domain"/>
    <property type="match status" value="1"/>
</dbReference>
<protein>
    <submittedName>
        <fullName evidence="2">ArsR family transcriptional regulator</fullName>
    </submittedName>
</protein>
<keyword evidence="2" id="KW-0614">Plasmid</keyword>
<organism evidence="2 3">
    <name type="scientific">Rhodococcus opacus</name>
    <name type="common">Nocardia opaca</name>
    <dbReference type="NCBI Taxonomy" id="37919"/>
    <lineage>
        <taxon>Bacteria</taxon>
        <taxon>Bacillati</taxon>
        <taxon>Actinomycetota</taxon>
        <taxon>Actinomycetes</taxon>
        <taxon>Mycobacteriales</taxon>
        <taxon>Nocardiaceae</taxon>
        <taxon>Rhodococcus</taxon>
    </lineage>
</organism>
<dbReference type="InterPro" id="IPR036390">
    <property type="entry name" value="WH_DNA-bd_sf"/>
</dbReference>